<evidence type="ECO:0000313" key="3">
    <source>
        <dbReference type="Proteomes" id="UP000324832"/>
    </source>
</evidence>
<accession>A0A5E4R5P3</accession>
<evidence type="ECO:0000256" key="1">
    <source>
        <dbReference type="SAM" id="MobiDB-lite"/>
    </source>
</evidence>
<name>A0A5E4R5P3_9NEOP</name>
<organism evidence="2 3">
    <name type="scientific">Leptidea sinapis</name>
    <dbReference type="NCBI Taxonomy" id="189913"/>
    <lineage>
        <taxon>Eukaryota</taxon>
        <taxon>Metazoa</taxon>
        <taxon>Ecdysozoa</taxon>
        <taxon>Arthropoda</taxon>
        <taxon>Hexapoda</taxon>
        <taxon>Insecta</taxon>
        <taxon>Pterygota</taxon>
        <taxon>Neoptera</taxon>
        <taxon>Endopterygota</taxon>
        <taxon>Lepidoptera</taxon>
        <taxon>Glossata</taxon>
        <taxon>Ditrysia</taxon>
        <taxon>Papilionoidea</taxon>
        <taxon>Pieridae</taxon>
        <taxon>Dismorphiinae</taxon>
        <taxon>Leptidea</taxon>
    </lineage>
</organism>
<feature type="non-terminal residue" evidence="2">
    <location>
        <position position="167"/>
    </location>
</feature>
<gene>
    <name evidence="2" type="ORF">LSINAPIS_LOCUS14749</name>
</gene>
<dbReference type="Proteomes" id="UP000324832">
    <property type="component" value="Unassembled WGS sequence"/>
</dbReference>
<evidence type="ECO:0000313" key="2">
    <source>
        <dbReference type="EMBL" id="VVD05155.1"/>
    </source>
</evidence>
<dbReference type="EMBL" id="FZQP02006937">
    <property type="protein sequence ID" value="VVD05155.1"/>
    <property type="molecule type" value="Genomic_DNA"/>
</dbReference>
<feature type="region of interest" description="Disordered" evidence="1">
    <location>
        <begin position="1"/>
        <end position="28"/>
    </location>
</feature>
<sequence>MDLPNEENKTTDEPTENKQNSPTNSRLRLSIIPPERERILSAINKSRLILHRHKDPLKVDDQEHIKIHERDSDKIQNVQSSKIGLSENNCEQNLLMTKPVIAKSETTHIALNEECLSQHPGTEQSENNSDKRETLSETHEVYDDIGDNIEESINIFRLDPTPKAQSL</sequence>
<reference evidence="2 3" key="1">
    <citation type="submission" date="2017-07" db="EMBL/GenBank/DDBJ databases">
        <authorList>
            <person name="Talla V."/>
            <person name="Backstrom N."/>
        </authorList>
    </citation>
    <scope>NUCLEOTIDE SEQUENCE [LARGE SCALE GENOMIC DNA]</scope>
</reference>
<feature type="compositionally biased region" description="Basic and acidic residues" evidence="1">
    <location>
        <begin position="128"/>
        <end position="138"/>
    </location>
</feature>
<feature type="compositionally biased region" description="Polar residues" evidence="1">
    <location>
        <begin position="17"/>
        <end position="27"/>
    </location>
</feature>
<keyword evidence="3" id="KW-1185">Reference proteome</keyword>
<feature type="compositionally biased region" description="Basic and acidic residues" evidence="1">
    <location>
        <begin position="1"/>
        <end position="16"/>
    </location>
</feature>
<dbReference type="AlphaFoldDB" id="A0A5E4R5P3"/>
<feature type="region of interest" description="Disordered" evidence="1">
    <location>
        <begin position="113"/>
        <end position="138"/>
    </location>
</feature>
<proteinExistence type="predicted"/>
<protein>
    <submittedName>
        <fullName evidence="2">Uncharacterized protein</fullName>
    </submittedName>
</protein>